<organism evidence="1 2">
    <name type="scientific">Beauveria asiatica</name>
    <dbReference type="NCBI Taxonomy" id="1069075"/>
    <lineage>
        <taxon>Eukaryota</taxon>
        <taxon>Fungi</taxon>
        <taxon>Dikarya</taxon>
        <taxon>Ascomycota</taxon>
        <taxon>Pezizomycotina</taxon>
        <taxon>Sordariomycetes</taxon>
        <taxon>Hypocreomycetidae</taxon>
        <taxon>Hypocreales</taxon>
        <taxon>Cordycipitaceae</taxon>
        <taxon>Beauveria</taxon>
    </lineage>
</organism>
<name>A0AAW0RF56_9HYPO</name>
<protein>
    <submittedName>
        <fullName evidence="1">Uncharacterized protein</fullName>
    </submittedName>
</protein>
<gene>
    <name evidence="1" type="ORF">G3M48_003463</name>
</gene>
<evidence type="ECO:0000313" key="1">
    <source>
        <dbReference type="EMBL" id="KAK8140596.1"/>
    </source>
</evidence>
<sequence>MASAVVPGHANAEPIGIPADHTSMVRYVSRQDEGYVMVSELLQIMVKDAVNNVQRRWEEETRVEDARGNVDRFNLPLSLPLETKAKRFVGREEELAWIHRELTEPDGGHTVV</sequence>
<dbReference type="AlphaFoldDB" id="A0AAW0RF56"/>
<evidence type="ECO:0000313" key="2">
    <source>
        <dbReference type="Proteomes" id="UP001397290"/>
    </source>
</evidence>
<proteinExistence type="predicted"/>
<comment type="caution">
    <text evidence="1">The sequence shown here is derived from an EMBL/GenBank/DDBJ whole genome shotgun (WGS) entry which is preliminary data.</text>
</comment>
<reference evidence="1 2" key="1">
    <citation type="submission" date="2020-02" db="EMBL/GenBank/DDBJ databases">
        <title>Comparative genomics of the hypocrealean fungal genus Beauvera.</title>
        <authorList>
            <person name="Showalter D.N."/>
            <person name="Bushley K.E."/>
            <person name="Rehner S.A."/>
        </authorList>
    </citation>
    <scope>NUCLEOTIDE SEQUENCE [LARGE SCALE GENOMIC DNA]</scope>
    <source>
        <strain evidence="1 2">ARSEF4384</strain>
    </source>
</reference>
<accession>A0AAW0RF56</accession>
<keyword evidence="2" id="KW-1185">Reference proteome</keyword>
<feature type="non-terminal residue" evidence="1">
    <location>
        <position position="112"/>
    </location>
</feature>
<dbReference type="Proteomes" id="UP001397290">
    <property type="component" value="Unassembled WGS sequence"/>
</dbReference>
<dbReference type="EMBL" id="JAAHCF010002262">
    <property type="protein sequence ID" value="KAK8140596.1"/>
    <property type="molecule type" value="Genomic_DNA"/>
</dbReference>